<reference evidence="1" key="1">
    <citation type="journal article" date="2015" name="Nature">
        <title>Complex archaea that bridge the gap between prokaryotes and eukaryotes.</title>
        <authorList>
            <person name="Spang A."/>
            <person name="Saw J.H."/>
            <person name="Jorgensen S.L."/>
            <person name="Zaremba-Niedzwiedzka K."/>
            <person name="Martijn J."/>
            <person name="Lind A.E."/>
            <person name="van Eijk R."/>
            <person name="Schleper C."/>
            <person name="Guy L."/>
            <person name="Ettema T.J."/>
        </authorList>
    </citation>
    <scope>NUCLEOTIDE SEQUENCE</scope>
</reference>
<dbReference type="EMBL" id="LAZR01000423">
    <property type="protein sequence ID" value="KKN69567.1"/>
    <property type="molecule type" value="Genomic_DNA"/>
</dbReference>
<protein>
    <submittedName>
        <fullName evidence="1">Uncharacterized protein</fullName>
    </submittedName>
</protein>
<name>A0A0F9T3U7_9ZZZZ</name>
<proteinExistence type="predicted"/>
<dbReference type="AlphaFoldDB" id="A0A0F9T3U7"/>
<organism evidence="1">
    <name type="scientific">marine sediment metagenome</name>
    <dbReference type="NCBI Taxonomy" id="412755"/>
    <lineage>
        <taxon>unclassified sequences</taxon>
        <taxon>metagenomes</taxon>
        <taxon>ecological metagenomes</taxon>
    </lineage>
</organism>
<evidence type="ECO:0000313" key="1">
    <source>
        <dbReference type="EMBL" id="KKN69567.1"/>
    </source>
</evidence>
<gene>
    <name evidence="1" type="ORF">LCGC14_0439870</name>
</gene>
<comment type="caution">
    <text evidence="1">The sequence shown here is derived from an EMBL/GenBank/DDBJ whole genome shotgun (WGS) entry which is preliminary data.</text>
</comment>
<sequence length="32" mass="3784">MIRGILKAVFVGWVAKKFLNRDSEPKRDPRRV</sequence>
<accession>A0A0F9T3U7</accession>